<evidence type="ECO:0000313" key="1">
    <source>
        <dbReference type="EMBL" id="TFK58886.1"/>
    </source>
</evidence>
<organism evidence="1 2">
    <name type="scientific">Pluteus cervinus</name>
    <dbReference type="NCBI Taxonomy" id="181527"/>
    <lineage>
        <taxon>Eukaryota</taxon>
        <taxon>Fungi</taxon>
        <taxon>Dikarya</taxon>
        <taxon>Basidiomycota</taxon>
        <taxon>Agaricomycotina</taxon>
        <taxon>Agaricomycetes</taxon>
        <taxon>Agaricomycetidae</taxon>
        <taxon>Agaricales</taxon>
        <taxon>Pluteineae</taxon>
        <taxon>Pluteaceae</taxon>
        <taxon>Pluteus</taxon>
    </lineage>
</organism>
<proteinExistence type="predicted"/>
<sequence length="255" mass="28949">MNDSDQNLCVISRTLFLTLPWIGSVVGFSQTESFVELTTFLSTKSLHTTHIDRQLDILSHDLNASSSDSGLSCHLVGPDFFQKIRSLYQHQTTHPYNSEVGPRYIWRIGSNLSTGRYMKLGGVAHVNGNHWVPIIVDTATSVLLYGDSLRHRGSPQDSELLDALNWWLVQHVSRIFSQQDLAITNQDDSYNCGILSVNGLQHYLMPEKYSLLPSERSIHDFERIKVFNHVVAQMLDTVSYPPSFRITTHELIYCP</sequence>
<keyword evidence="2" id="KW-1185">Reference proteome</keyword>
<name>A0ACD2ZZZ9_9AGAR</name>
<dbReference type="Proteomes" id="UP000308600">
    <property type="component" value="Unassembled WGS sequence"/>
</dbReference>
<protein>
    <submittedName>
        <fullName evidence="1">Uncharacterized protein</fullName>
    </submittedName>
</protein>
<gene>
    <name evidence="1" type="ORF">BDN72DRAFT_781459</name>
</gene>
<accession>A0ACD2ZZZ9</accession>
<evidence type="ECO:0000313" key="2">
    <source>
        <dbReference type="Proteomes" id="UP000308600"/>
    </source>
</evidence>
<dbReference type="EMBL" id="ML209156">
    <property type="protein sequence ID" value="TFK58886.1"/>
    <property type="molecule type" value="Genomic_DNA"/>
</dbReference>
<reference evidence="1 2" key="1">
    <citation type="journal article" date="2019" name="Nat. Ecol. Evol.">
        <title>Megaphylogeny resolves global patterns of mushroom evolution.</title>
        <authorList>
            <person name="Varga T."/>
            <person name="Krizsan K."/>
            <person name="Foldi C."/>
            <person name="Dima B."/>
            <person name="Sanchez-Garcia M."/>
            <person name="Sanchez-Ramirez S."/>
            <person name="Szollosi G.J."/>
            <person name="Szarkandi J.G."/>
            <person name="Papp V."/>
            <person name="Albert L."/>
            <person name="Andreopoulos W."/>
            <person name="Angelini C."/>
            <person name="Antonin V."/>
            <person name="Barry K.W."/>
            <person name="Bougher N.L."/>
            <person name="Buchanan P."/>
            <person name="Buyck B."/>
            <person name="Bense V."/>
            <person name="Catcheside P."/>
            <person name="Chovatia M."/>
            <person name="Cooper J."/>
            <person name="Damon W."/>
            <person name="Desjardin D."/>
            <person name="Finy P."/>
            <person name="Geml J."/>
            <person name="Haridas S."/>
            <person name="Hughes K."/>
            <person name="Justo A."/>
            <person name="Karasinski D."/>
            <person name="Kautmanova I."/>
            <person name="Kiss B."/>
            <person name="Kocsube S."/>
            <person name="Kotiranta H."/>
            <person name="LaButti K.M."/>
            <person name="Lechner B.E."/>
            <person name="Liimatainen K."/>
            <person name="Lipzen A."/>
            <person name="Lukacs Z."/>
            <person name="Mihaltcheva S."/>
            <person name="Morgado L.N."/>
            <person name="Niskanen T."/>
            <person name="Noordeloos M.E."/>
            <person name="Ohm R.A."/>
            <person name="Ortiz-Santana B."/>
            <person name="Ovrebo C."/>
            <person name="Racz N."/>
            <person name="Riley R."/>
            <person name="Savchenko A."/>
            <person name="Shiryaev A."/>
            <person name="Soop K."/>
            <person name="Spirin V."/>
            <person name="Szebenyi C."/>
            <person name="Tomsovsky M."/>
            <person name="Tulloss R.E."/>
            <person name="Uehling J."/>
            <person name="Grigoriev I.V."/>
            <person name="Vagvolgyi C."/>
            <person name="Papp T."/>
            <person name="Martin F.M."/>
            <person name="Miettinen O."/>
            <person name="Hibbett D.S."/>
            <person name="Nagy L.G."/>
        </authorList>
    </citation>
    <scope>NUCLEOTIDE SEQUENCE [LARGE SCALE GENOMIC DNA]</scope>
    <source>
        <strain evidence="1 2">NL-1719</strain>
    </source>
</reference>